<evidence type="ECO:0000313" key="2">
    <source>
        <dbReference type="Proteomes" id="UP001164539"/>
    </source>
</evidence>
<dbReference type="Proteomes" id="UP001164539">
    <property type="component" value="Chromosome 4"/>
</dbReference>
<evidence type="ECO:0000313" key="1">
    <source>
        <dbReference type="EMBL" id="KAJ4719498.1"/>
    </source>
</evidence>
<name>A0ACC1Y8F0_MELAZ</name>
<sequence length="232" mass="26434">MPQTLCLNSQFFFSKHSLLLNPIVDSNPFLRNPNFATKFPSFQCYSLSCKIQVHKPIVSAKRTKRRSGFQRSTKFMIQLISILACNLKILPQPLDLFIEEFNGGDGRGLGILKGFEREGFGWWRRRRRKGNLWLIVCLVVFGSLFLFLFLGRELTSDVLCGILSLGLFGIVLVKGLKKNFKNCLFGLCCFGALLGLALRREAAIKWINELKVCAPMVEIVRRGKSRGRRRSL</sequence>
<comment type="caution">
    <text evidence="1">The sequence shown here is derived from an EMBL/GenBank/DDBJ whole genome shotgun (WGS) entry which is preliminary data.</text>
</comment>
<dbReference type="EMBL" id="CM051397">
    <property type="protein sequence ID" value="KAJ4719498.1"/>
    <property type="molecule type" value="Genomic_DNA"/>
</dbReference>
<accession>A0ACC1Y8F0</accession>
<keyword evidence="1" id="KW-0472">Membrane</keyword>
<organism evidence="1 2">
    <name type="scientific">Melia azedarach</name>
    <name type="common">Chinaberry tree</name>
    <dbReference type="NCBI Taxonomy" id="155640"/>
    <lineage>
        <taxon>Eukaryota</taxon>
        <taxon>Viridiplantae</taxon>
        <taxon>Streptophyta</taxon>
        <taxon>Embryophyta</taxon>
        <taxon>Tracheophyta</taxon>
        <taxon>Spermatophyta</taxon>
        <taxon>Magnoliopsida</taxon>
        <taxon>eudicotyledons</taxon>
        <taxon>Gunneridae</taxon>
        <taxon>Pentapetalae</taxon>
        <taxon>rosids</taxon>
        <taxon>malvids</taxon>
        <taxon>Sapindales</taxon>
        <taxon>Meliaceae</taxon>
        <taxon>Melia</taxon>
    </lineage>
</organism>
<protein>
    <submittedName>
        <fullName evidence="1">Transmembrane protein</fullName>
    </submittedName>
</protein>
<keyword evidence="1" id="KW-0812">Transmembrane</keyword>
<proteinExistence type="predicted"/>
<reference evidence="1 2" key="1">
    <citation type="journal article" date="2023" name="Science">
        <title>Complex scaffold remodeling in plant triterpene biosynthesis.</title>
        <authorList>
            <person name="De La Pena R."/>
            <person name="Hodgson H."/>
            <person name="Liu J.C."/>
            <person name="Stephenson M.J."/>
            <person name="Martin A.C."/>
            <person name="Owen C."/>
            <person name="Harkess A."/>
            <person name="Leebens-Mack J."/>
            <person name="Jimenez L.E."/>
            <person name="Osbourn A."/>
            <person name="Sattely E.S."/>
        </authorList>
    </citation>
    <scope>NUCLEOTIDE SEQUENCE [LARGE SCALE GENOMIC DNA]</scope>
    <source>
        <strain evidence="2">cv. JPN11</strain>
        <tissue evidence="1">Leaf</tissue>
    </source>
</reference>
<gene>
    <name evidence="1" type="ORF">OWV82_007468</name>
</gene>
<keyword evidence="2" id="KW-1185">Reference proteome</keyword>